<evidence type="ECO:0000259" key="1">
    <source>
        <dbReference type="Pfam" id="PF13472"/>
    </source>
</evidence>
<name>A0ABM9ADG8_9GAMM</name>
<comment type="caution">
    <text evidence="2">The sequence shown here is derived from an EMBL/GenBank/DDBJ whole genome shotgun (WGS) entry which is preliminary data.</text>
</comment>
<dbReference type="PANTHER" id="PTHR30383:SF5">
    <property type="entry name" value="SGNH HYDROLASE-TYPE ESTERASE DOMAIN-CONTAINING PROTEIN"/>
    <property type="match status" value="1"/>
</dbReference>
<keyword evidence="3" id="KW-1185">Reference proteome</keyword>
<sequence length="251" mass="27230">MTYHFLTLLLLPFFLVQGLYVRRVTPQLPEPIGTRAGVTGTGPSIRLLIIGDSAAAGVGVDSQDQALLGQLVASLSASHRVTWKLQAFTGDASTEVLARLEAEGRETFDVVVVSVGVNDVTGRTRNIAWACNLQKLIDTLSNDFNAQQIYLSCLPPMHVFPALPQPLRWWLGQRAHQLNAIMADVADSNNQCTMVNAPFPIEKHYIADDGFHPGAPAYALWGRHMAELISAAATDSRRQPATADTTINGDT</sequence>
<dbReference type="Gene3D" id="3.40.50.1110">
    <property type="entry name" value="SGNH hydrolase"/>
    <property type="match status" value="1"/>
</dbReference>
<dbReference type="PANTHER" id="PTHR30383">
    <property type="entry name" value="THIOESTERASE 1/PROTEASE 1/LYSOPHOSPHOLIPASE L1"/>
    <property type="match status" value="1"/>
</dbReference>
<dbReference type="InterPro" id="IPR036514">
    <property type="entry name" value="SGNH_hydro_sf"/>
</dbReference>
<organism evidence="2 3">
    <name type="scientific">Sinobacterium norvegicum</name>
    <dbReference type="NCBI Taxonomy" id="1641715"/>
    <lineage>
        <taxon>Bacteria</taxon>
        <taxon>Pseudomonadati</taxon>
        <taxon>Pseudomonadota</taxon>
        <taxon>Gammaproteobacteria</taxon>
        <taxon>Cellvibrionales</taxon>
        <taxon>Spongiibacteraceae</taxon>
        <taxon>Sinobacterium</taxon>
    </lineage>
</organism>
<feature type="domain" description="SGNH hydrolase-type esterase" evidence="1">
    <location>
        <begin position="50"/>
        <end position="220"/>
    </location>
</feature>
<reference evidence="2" key="1">
    <citation type="submission" date="2021-12" db="EMBL/GenBank/DDBJ databases">
        <authorList>
            <person name="Rodrigo-Torres L."/>
            <person name="Arahal R. D."/>
            <person name="Lucena T."/>
        </authorList>
    </citation>
    <scope>NUCLEOTIDE SEQUENCE</scope>
    <source>
        <strain evidence="2">CECT 8267</strain>
    </source>
</reference>
<proteinExistence type="predicted"/>
<dbReference type="InterPro" id="IPR051532">
    <property type="entry name" value="Ester_Hydrolysis_Enzymes"/>
</dbReference>
<dbReference type="InterPro" id="IPR013830">
    <property type="entry name" value="SGNH_hydro"/>
</dbReference>
<dbReference type="RefSeq" id="WP_237443651.1">
    <property type="nucleotide sequence ID" value="NZ_CAKLPX010000001.1"/>
</dbReference>
<evidence type="ECO:0000313" key="2">
    <source>
        <dbReference type="EMBL" id="CAH0990986.1"/>
    </source>
</evidence>
<dbReference type="SUPFAM" id="SSF52266">
    <property type="entry name" value="SGNH hydrolase"/>
    <property type="match status" value="1"/>
</dbReference>
<dbReference type="Pfam" id="PF13472">
    <property type="entry name" value="Lipase_GDSL_2"/>
    <property type="match status" value="1"/>
</dbReference>
<accession>A0ABM9ADG8</accession>
<gene>
    <name evidence="2" type="ORF">SIN8267_01087</name>
</gene>
<evidence type="ECO:0000313" key="3">
    <source>
        <dbReference type="Proteomes" id="UP000838100"/>
    </source>
</evidence>
<dbReference type="Proteomes" id="UP000838100">
    <property type="component" value="Unassembled WGS sequence"/>
</dbReference>
<dbReference type="EMBL" id="CAKLPX010000001">
    <property type="protein sequence ID" value="CAH0990986.1"/>
    <property type="molecule type" value="Genomic_DNA"/>
</dbReference>
<dbReference type="CDD" id="cd01836">
    <property type="entry name" value="FeeA_FeeB_like"/>
    <property type="match status" value="1"/>
</dbReference>
<protein>
    <recommendedName>
        <fullName evidence="1">SGNH hydrolase-type esterase domain-containing protein</fullName>
    </recommendedName>
</protein>